<accession>A0AAV2Z605</accession>
<dbReference type="Gene3D" id="2.60.40.1490">
    <property type="entry name" value="Histone chaperone ASF1-like"/>
    <property type="match status" value="1"/>
</dbReference>
<dbReference type="SUPFAM" id="SSF101546">
    <property type="entry name" value="ASF1-like"/>
    <property type="match status" value="1"/>
</dbReference>
<evidence type="ECO:0000256" key="2">
    <source>
        <dbReference type="ARBA" id="ARBA00006051"/>
    </source>
</evidence>
<evidence type="ECO:0000256" key="1">
    <source>
        <dbReference type="ARBA" id="ARBA00004123"/>
    </source>
</evidence>
<evidence type="ECO:0000256" key="4">
    <source>
        <dbReference type="ARBA" id="ARBA00023163"/>
    </source>
</evidence>
<reference evidence="7" key="1">
    <citation type="submission" date="2022-11" db="EMBL/GenBank/DDBJ databases">
        <authorList>
            <person name="Morgan W.R."/>
            <person name="Tartar A."/>
        </authorList>
    </citation>
    <scope>NUCLEOTIDE SEQUENCE</scope>
    <source>
        <strain evidence="7">ARSEF 373</strain>
    </source>
</reference>
<keyword evidence="6" id="KW-0539">Nucleus</keyword>
<sequence length="144" mass="16282">MSECKDGDSDHLRLLPMVDVVSVDISPNPAVLTDELNLEVDFRLDKDVENGVWEIQYLVDSVQKRHIINLGELKPKDYREGDNHFQFSVSHVDVSGIEPSQLTNCGLLIASFKGDEGDIMDLKMVVQVSEQRGELNRIIYNPLE</sequence>
<keyword evidence="8" id="KW-1185">Reference proteome</keyword>
<dbReference type="EMBL" id="DAKRPA010000032">
    <property type="protein sequence ID" value="DBA02393.1"/>
    <property type="molecule type" value="Genomic_DNA"/>
</dbReference>
<dbReference type="InterPro" id="IPR036747">
    <property type="entry name" value="ASF1-like_sf"/>
</dbReference>
<evidence type="ECO:0000256" key="5">
    <source>
        <dbReference type="ARBA" id="ARBA00023186"/>
    </source>
</evidence>
<comment type="subcellular location">
    <subcellularLocation>
        <location evidence="1">Nucleus</location>
    </subcellularLocation>
</comment>
<dbReference type="Proteomes" id="UP001146120">
    <property type="component" value="Unassembled WGS sequence"/>
</dbReference>
<evidence type="ECO:0000313" key="7">
    <source>
        <dbReference type="EMBL" id="DBA02393.1"/>
    </source>
</evidence>
<keyword evidence="3" id="KW-0805">Transcription regulation</keyword>
<keyword evidence="5" id="KW-0143">Chaperone</keyword>
<protein>
    <submittedName>
        <fullName evidence="7">Uncharacterized protein</fullName>
    </submittedName>
</protein>
<dbReference type="GO" id="GO:0005634">
    <property type="term" value="C:nucleus"/>
    <property type="evidence" value="ECO:0007669"/>
    <property type="project" value="UniProtKB-SubCell"/>
</dbReference>
<reference evidence="7" key="2">
    <citation type="journal article" date="2023" name="Microbiol Resour">
        <title>Decontamination and Annotation of the Draft Genome Sequence of the Oomycete Lagenidium giganteum ARSEF 373.</title>
        <authorList>
            <person name="Morgan W.R."/>
            <person name="Tartar A."/>
        </authorList>
    </citation>
    <scope>NUCLEOTIDE SEQUENCE</scope>
    <source>
        <strain evidence="7">ARSEF 373</strain>
    </source>
</reference>
<evidence type="ECO:0000313" key="8">
    <source>
        <dbReference type="Proteomes" id="UP001146120"/>
    </source>
</evidence>
<comment type="caution">
    <text evidence="7">The sequence shown here is derived from an EMBL/GenBank/DDBJ whole genome shotgun (WGS) entry which is preliminary data.</text>
</comment>
<dbReference type="GO" id="GO:0006325">
    <property type="term" value="P:chromatin organization"/>
    <property type="evidence" value="ECO:0007669"/>
    <property type="project" value="InterPro"/>
</dbReference>
<proteinExistence type="inferred from homology"/>
<dbReference type="Pfam" id="PF04729">
    <property type="entry name" value="ASF1_hist_chap"/>
    <property type="match status" value="1"/>
</dbReference>
<name>A0AAV2Z605_9STRA</name>
<dbReference type="AlphaFoldDB" id="A0AAV2Z605"/>
<keyword evidence="4" id="KW-0804">Transcription</keyword>
<gene>
    <name evidence="7" type="ORF">N0F65_007212</name>
</gene>
<dbReference type="InterPro" id="IPR006818">
    <property type="entry name" value="ASF1-like"/>
</dbReference>
<evidence type="ECO:0000256" key="6">
    <source>
        <dbReference type="ARBA" id="ARBA00023242"/>
    </source>
</evidence>
<organism evidence="7 8">
    <name type="scientific">Lagenidium giganteum</name>
    <dbReference type="NCBI Taxonomy" id="4803"/>
    <lineage>
        <taxon>Eukaryota</taxon>
        <taxon>Sar</taxon>
        <taxon>Stramenopiles</taxon>
        <taxon>Oomycota</taxon>
        <taxon>Peronosporomycetes</taxon>
        <taxon>Pythiales</taxon>
        <taxon>Pythiaceae</taxon>
    </lineage>
</organism>
<evidence type="ECO:0000256" key="3">
    <source>
        <dbReference type="ARBA" id="ARBA00023015"/>
    </source>
</evidence>
<comment type="similarity">
    <text evidence="2">Belongs to the ASF1 family.</text>
</comment>